<reference evidence="2 3" key="1">
    <citation type="journal article" date="2016" name="BMC Genomics">
        <title>Comparative genomics reveals Cyclospora cayetanensis possesses coccidia-like metabolism and invasion components but unique surface antigens.</title>
        <authorList>
            <person name="Liu S."/>
            <person name="Wang L."/>
            <person name="Zheng H."/>
            <person name="Xu Z."/>
            <person name="Roellig D.M."/>
            <person name="Li N."/>
            <person name="Frace M.A."/>
            <person name="Tang K."/>
            <person name="Arrowood M.J."/>
            <person name="Moss D.M."/>
            <person name="Zhang L."/>
            <person name="Feng Y."/>
            <person name="Xiao L."/>
        </authorList>
    </citation>
    <scope>NUCLEOTIDE SEQUENCE [LARGE SCALE GENOMIC DNA]</scope>
    <source>
        <strain evidence="2 3">CHN_HEN01</strain>
    </source>
</reference>
<proteinExistence type="predicted"/>
<dbReference type="EMBL" id="JROU02000337">
    <property type="protein sequence ID" value="OEH79595.1"/>
    <property type="molecule type" value="Genomic_DNA"/>
</dbReference>
<accession>A0A1D3D807</accession>
<dbReference type="AlphaFoldDB" id="A0A1D3D807"/>
<feature type="signal peptide" evidence="1">
    <location>
        <begin position="1"/>
        <end position="21"/>
    </location>
</feature>
<organism evidence="2 3">
    <name type="scientific">Cyclospora cayetanensis</name>
    <dbReference type="NCBI Taxonomy" id="88456"/>
    <lineage>
        <taxon>Eukaryota</taxon>
        <taxon>Sar</taxon>
        <taxon>Alveolata</taxon>
        <taxon>Apicomplexa</taxon>
        <taxon>Conoidasida</taxon>
        <taxon>Coccidia</taxon>
        <taxon>Eucoccidiorida</taxon>
        <taxon>Eimeriorina</taxon>
        <taxon>Eimeriidae</taxon>
        <taxon>Cyclospora</taxon>
    </lineage>
</organism>
<name>A0A1D3D807_9EIME</name>
<sequence>MRLSCFARVAFSLFLSPLPNAMQHAPCWSQVVLRTCLRHFNGPGSLASGRRLLFLTPAHAPPSLPDSETVVSLSSNRLAFVLPSCSANPLSLWSGSPSRTAAPRSRWIRLGSSDFFRHCATASQSSAREKLPTDCEHSSEQQVSYQPLPRILGLCFSQIFFCGSLAFCLSSRVLLQSASMNSDALA</sequence>
<keyword evidence="1" id="KW-0732">Signal</keyword>
<feature type="chain" id="PRO_5008914229" description="Transmembrane protein" evidence="1">
    <location>
        <begin position="22"/>
        <end position="186"/>
    </location>
</feature>
<dbReference type="InParanoid" id="A0A1D3D807"/>
<evidence type="ECO:0000256" key="1">
    <source>
        <dbReference type="SAM" id="SignalP"/>
    </source>
</evidence>
<dbReference type="VEuPathDB" id="ToxoDB:cyc_06967"/>
<keyword evidence="3" id="KW-1185">Reference proteome</keyword>
<evidence type="ECO:0000313" key="2">
    <source>
        <dbReference type="EMBL" id="OEH79595.1"/>
    </source>
</evidence>
<dbReference type="Proteomes" id="UP000095192">
    <property type="component" value="Unassembled WGS sequence"/>
</dbReference>
<evidence type="ECO:0000313" key="3">
    <source>
        <dbReference type="Proteomes" id="UP000095192"/>
    </source>
</evidence>
<gene>
    <name evidence="2" type="ORF">cyc_06967</name>
</gene>
<comment type="caution">
    <text evidence="2">The sequence shown here is derived from an EMBL/GenBank/DDBJ whole genome shotgun (WGS) entry which is preliminary data.</text>
</comment>
<protein>
    <recommendedName>
        <fullName evidence="4">Transmembrane protein</fullName>
    </recommendedName>
</protein>
<evidence type="ECO:0008006" key="4">
    <source>
        <dbReference type="Google" id="ProtNLM"/>
    </source>
</evidence>